<dbReference type="GO" id="GO:1904659">
    <property type="term" value="P:D-glucose transmembrane transport"/>
    <property type="evidence" value="ECO:0007669"/>
    <property type="project" value="InterPro"/>
</dbReference>
<feature type="transmembrane region" description="Helical" evidence="11">
    <location>
        <begin position="114"/>
        <end position="137"/>
    </location>
</feature>
<evidence type="ECO:0000256" key="4">
    <source>
        <dbReference type="ARBA" id="ARBA00022448"/>
    </source>
</evidence>
<dbReference type="Gene3D" id="1.20.1250.20">
    <property type="entry name" value="MFS general substrate transporter like domains"/>
    <property type="match status" value="2"/>
</dbReference>
<feature type="transmembrane region" description="Helical" evidence="11">
    <location>
        <begin position="158"/>
        <end position="177"/>
    </location>
</feature>
<proteinExistence type="inferred from homology"/>
<comment type="function">
    <text evidence="1">Intake of glucose and galactose.</text>
</comment>
<evidence type="ECO:0000256" key="8">
    <source>
        <dbReference type="ARBA" id="ARBA00022692"/>
    </source>
</evidence>
<evidence type="ECO:0000256" key="3">
    <source>
        <dbReference type="ARBA" id="ARBA00009120"/>
    </source>
</evidence>
<dbReference type="InterPro" id="IPR036259">
    <property type="entry name" value="MFS_trans_sf"/>
</dbReference>
<evidence type="ECO:0000313" key="13">
    <source>
        <dbReference type="Proteomes" id="UP000474565"/>
    </source>
</evidence>
<keyword evidence="5" id="KW-1003">Cell membrane</keyword>
<dbReference type="PANTHER" id="PTHR43702:SF3">
    <property type="entry name" value="PROTEIN TSGA"/>
    <property type="match status" value="1"/>
</dbReference>
<sequence>MEHPMQPVLATGAMRSNAGHTGPLVIITILFFMLGLLTSLNDVLIPHLKAVYDLSYVQAMCVQFCFFGAYFIVSLPAGALIKRIGYQRGAVTGLVIAAAGCALFYPAASGGYGMFLLAFFILAVGITMLQVAANPYVTALGDPVTASSRLTLTQAFNALGTTIAPALGGALILAAGVRGAAELASLPVAEQLAYRAEQAAAVQGPYLVLALALLALAVLFAFAKLPVISYAQTSAAAAQGSLLRHRHLVLGAIGIFMYVGAEVSIGSFLINFLGERHIAALSPAAAAHYVSYYWGGAMLGRFIGFGAMRAVSPGKALAFTAAGSVLLIVTAVTSQGALAMWAIIAVGLCNAIMFPTIFSIALNQLGPQTGQGSGLLCMAIVGGALVPFAQGYLADRIGLQISFLVPALCYLYVLYFGLKYAGMYQQQPPA</sequence>
<comment type="subcellular location">
    <subcellularLocation>
        <location evidence="2">Cell inner membrane</location>
        <topology evidence="2">Multi-pass membrane protein</topology>
    </subcellularLocation>
</comment>
<evidence type="ECO:0000256" key="7">
    <source>
        <dbReference type="ARBA" id="ARBA00022597"/>
    </source>
</evidence>
<evidence type="ECO:0000256" key="10">
    <source>
        <dbReference type="ARBA" id="ARBA00023136"/>
    </source>
</evidence>
<feature type="transmembrane region" description="Helical" evidence="11">
    <location>
        <begin position="89"/>
        <end position="108"/>
    </location>
</feature>
<dbReference type="Pfam" id="PF07690">
    <property type="entry name" value="MFS_1"/>
    <property type="match status" value="1"/>
</dbReference>
<dbReference type="Proteomes" id="UP000474565">
    <property type="component" value="Unassembled WGS sequence"/>
</dbReference>
<reference evidence="12 13" key="1">
    <citation type="submission" date="2019-12" db="EMBL/GenBank/DDBJ databases">
        <title>Novel species isolated from a subtropical stream in China.</title>
        <authorList>
            <person name="Lu H."/>
        </authorList>
    </citation>
    <scope>NUCLEOTIDE SEQUENCE [LARGE SCALE GENOMIC DNA]</scope>
    <source>
        <strain evidence="12 13">FT50W</strain>
    </source>
</reference>
<feature type="transmembrane region" description="Helical" evidence="11">
    <location>
        <begin position="339"/>
        <end position="362"/>
    </location>
</feature>
<protein>
    <submittedName>
        <fullName evidence="12">Glucose/galactose MFS transporter</fullName>
    </submittedName>
</protein>
<evidence type="ECO:0000256" key="5">
    <source>
        <dbReference type="ARBA" id="ARBA00022475"/>
    </source>
</evidence>
<dbReference type="EMBL" id="WWCP01000019">
    <property type="protein sequence ID" value="MYM83463.1"/>
    <property type="molecule type" value="Genomic_DNA"/>
</dbReference>
<evidence type="ECO:0000256" key="11">
    <source>
        <dbReference type="SAM" id="Phobius"/>
    </source>
</evidence>
<comment type="similarity">
    <text evidence="3">Belongs to the major facilitator superfamily. FHS transporter (TC 2.A.1.7) family.</text>
</comment>
<name>A0A6L8MKR4_9BURK</name>
<dbReference type="CDD" id="cd17394">
    <property type="entry name" value="MFS_FucP_like"/>
    <property type="match status" value="1"/>
</dbReference>
<evidence type="ECO:0000256" key="2">
    <source>
        <dbReference type="ARBA" id="ARBA00004429"/>
    </source>
</evidence>
<feature type="transmembrane region" description="Helical" evidence="11">
    <location>
        <begin position="286"/>
        <end position="304"/>
    </location>
</feature>
<dbReference type="GO" id="GO:0005354">
    <property type="term" value="F:galactose transmembrane transporter activity"/>
    <property type="evidence" value="ECO:0007669"/>
    <property type="project" value="InterPro"/>
</dbReference>
<dbReference type="SUPFAM" id="SSF103473">
    <property type="entry name" value="MFS general substrate transporter"/>
    <property type="match status" value="1"/>
</dbReference>
<feature type="transmembrane region" description="Helical" evidence="11">
    <location>
        <begin position="206"/>
        <end position="227"/>
    </location>
</feature>
<accession>A0A6L8MKR4</accession>
<dbReference type="GO" id="GO:0055056">
    <property type="term" value="F:D-glucose transmembrane transporter activity"/>
    <property type="evidence" value="ECO:0007669"/>
    <property type="project" value="InterPro"/>
</dbReference>
<evidence type="ECO:0000256" key="6">
    <source>
        <dbReference type="ARBA" id="ARBA00022519"/>
    </source>
</evidence>
<dbReference type="InterPro" id="IPR050375">
    <property type="entry name" value="MFS_TsgA-like"/>
</dbReference>
<dbReference type="InterPro" id="IPR011701">
    <property type="entry name" value="MFS"/>
</dbReference>
<evidence type="ECO:0000313" key="12">
    <source>
        <dbReference type="EMBL" id="MYM83463.1"/>
    </source>
</evidence>
<feature type="transmembrane region" description="Helical" evidence="11">
    <location>
        <begin position="374"/>
        <end position="393"/>
    </location>
</feature>
<dbReference type="NCBIfam" id="TIGR01272">
    <property type="entry name" value="gluP"/>
    <property type="match status" value="1"/>
</dbReference>
<keyword evidence="9 11" id="KW-1133">Transmembrane helix</keyword>
<dbReference type="AlphaFoldDB" id="A0A6L8MKR4"/>
<dbReference type="InterPro" id="IPR005964">
    <property type="entry name" value="Glc/Gal_transptr_bac"/>
</dbReference>
<organism evidence="12 13">
    <name type="scientific">Duganella lactea</name>
    <dbReference type="NCBI Taxonomy" id="2692173"/>
    <lineage>
        <taxon>Bacteria</taxon>
        <taxon>Pseudomonadati</taxon>
        <taxon>Pseudomonadota</taxon>
        <taxon>Betaproteobacteria</taxon>
        <taxon>Burkholderiales</taxon>
        <taxon>Oxalobacteraceae</taxon>
        <taxon>Telluria group</taxon>
        <taxon>Duganella</taxon>
    </lineage>
</organism>
<feature type="transmembrane region" description="Helical" evidence="11">
    <location>
        <begin position="248"/>
        <end position="274"/>
    </location>
</feature>
<keyword evidence="10 11" id="KW-0472">Membrane</keyword>
<feature type="transmembrane region" description="Helical" evidence="11">
    <location>
        <begin position="56"/>
        <end position="77"/>
    </location>
</feature>
<comment type="caution">
    <text evidence="12">The sequence shown here is derived from an EMBL/GenBank/DDBJ whole genome shotgun (WGS) entry which is preliminary data.</text>
</comment>
<evidence type="ECO:0000256" key="1">
    <source>
        <dbReference type="ARBA" id="ARBA00003321"/>
    </source>
</evidence>
<evidence type="ECO:0000256" key="9">
    <source>
        <dbReference type="ARBA" id="ARBA00022989"/>
    </source>
</evidence>
<feature type="transmembrane region" description="Helical" evidence="11">
    <location>
        <begin position="24"/>
        <end position="44"/>
    </location>
</feature>
<feature type="transmembrane region" description="Helical" evidence="11">
    <location>
        <begin position="399"/>
        <end position="418"/>
    </location>
</feature>
<dbReference type="GO" id="GO:0005886">
    <property type="term" value="C:plasma membrane"/>
    <property type="evidence" value="ECO:0007669"/>
    <property type="project" value="UniProtKB-SubCell"/>
</dbReference>
<keyword evidence="7" id="KW-0762">Sugar transport</keyword>
<keyword evidence="8 11" id="KW-0812">Transmembrane</keyword>
<keyword evidence="4" id="KW-0813">Transport</keyword>
<dbReference type="PANTHER" id="PTHR43702">
    <property type="entry name" value="L-FUCOSE-PROTON SYMPORTER"/>
    <property type="match status" value="1"/>
</dbReference>
<feature type="transmembrane region" description="Helical" evidence="11">
    <location>
        <begin position="316"/>
        <end position="333"/>
    </location>
</feature>
<gene>
    <name evidence="12" type="primary">gluP</name>
    <name evidence="12" type="ORF">GTP44_16055</name>
</gene>
<keyword evidence="6" id="KW-0997">Cell inner membrane</keyword>